<dbReference type="AlphaFoldDB" id="A0A1G2I4S9"/>
<sequence length="109" mass="12341">MELKNLIKNLIIIGIILAVAFLSQQPYFVATGKDLYVKGMGQGNDYWQKGVAWAEVYLWPKVGGGVGGIQTAALEQVNHQKNNFAQYTWEKFKEYFAEKFSKTFGTEVK</sequence>
<evidence type="ECO:0000313" key="3">
    <source>
        <dbReference type="Proteomes" id="UP000178820"/>
    </source>
</evidence>
<dbReference type="STRING" id="1802207.A3D44_01860"/>
<dbReference type="EMBL" id="MHOT01000002">
    <property type="protein sequence ID" value="OGZ69824.1"/>
    <property type="molecule type" value="Genomic_DNA"/>
</dbReference>
<name>A0A1G2I4S9_9BACT</name>
<dbReference type="Proteomes" id="UP000178820">
    <property type="component" value="Unassembled WGS sequence"/>
</dbReference>
<keyword evidence="1" id="KW-0812">Transmembrane</keyword>
<evidence type="ECO:0000256" key="1">
    <source>
        <dbReference type="SAM" id="Phobius"/>
    </source>
</evidence>
<accession>A0A1G2I4S9</accession>
<proteinExistence type="predicted"/>
<feature type="transmembrane region" description="Helical" evidence="1">
    <location>
        <begin position="6"/>
        <end position="23"/>
    </location>
</feature>
<keyword evidence="1" id="KW-0472">Membrane</keyword>
<comment type="caution">
    <text evidence="2">The sequence shown here is derived from an EMBL/GenBank/DDBJ whole genome shotgun (WGS) entry which is preliminary data.</text>
</comment>
<protein>
    <submittedName>
        <fullName evidence="2">Uncharacterized protein</fullName>
    </submittedName>
</protein>
<evidence type="ECO:0000313" key="2">
    <source>
        <dbReference type="EMBL" id="OGZ69824.1"/>
    </source>
</evidence>
<organism evidence="2 3">
    <name type="scientific">Candidatus Staskawiczbacteria bacterium RIFCSPHIGHO2_02_FULL_42_22</name>
    <dbReference type="NCBI Taxonomy" id="1802207"/>
    <lineage>
        <taxon>Bacteria</taxon>
        <taxon>Candidatus Staskawicziibacteriota</taxon>
    </lineage>
</organism>
<reference evidence="2 3" key="1">
    <citation type="journal article" date="2016" name="Nat. Commun.">
        <title>Thousands of microbial genomes shed light on interconnected biogeochemical processes in an aquifer system.</title>
        <authorList>
            <person name="Anantharaman K."/>
            <person name="Brown C.T."/>
            <person name="Hug L.A."/>
            <person name="Sharon I."/>
            <person name="Castelle C.J."/>
            <person name="Probst A.J."/>
            <person name="Thomas B.C."/>
            <person name="Singh A."/>
            <person name="Wilkins M.J."/>
            <person name="Karaoz U."/>
            <person name="Brodie E.L."/>
            <person name="Williams K.H."/>
            <person name="Hubbard S.S."/>
            <person name="Banfield J.F."/>
        </authorList>
    </citation>
    <scope>NUCLEOTIDE SEQUENCE [LARGE SCALE GENOMIC DNA]</scope>
</reference>
<keyword evidence="1" id="KW-1133">Transmembrane helix</keyword>
<gene>
    <name evidence="2" type="ORF">A3D44_01860</name>
</gene>